<feature type="domain" description="Cupin type-1" evidence="2">
    <location>
        <begin position="32"/>
        <end position="212"/>
    </location>
</feature>
<dbReference type="PANTHER" id="PTHR31189:SF2">
    <property type="entry name" value="RMLC-LIKE CUPINS SUPERFAMILY PROTEIN"/>
    <property type="match status" value="1"/>
</dbReference>
<sequence>MGTGFIEEEENWSSEKQERKGRWLPAELNDMFLLQQSKQVVKTDAGEMKVTQSNGGRIVDRPMHIGFINMEPKSLFIPQYLDSNLILFIRRGITISVSSICVPGCQFQFVSRHQLIAGEAKLGFIYKDKLAEKRLKIGDVYTILAGSVFYLVNTGRGQRLHIICSIDPSESLGIGVFQSFYIGGGAYPPSVLSGFEPEVTKAALNTSGFYLSKILKKQQEGPIVFVDDSLWTKFLELKEQDRLQHLKKMVDDQAESDDDKEEKTEEAEPTDWSWRKLLNSVFGNVNTRIEKRHTVKPPDSYNLYDGKPDFRNRYGWSVALDSSNYSPLKRSGFGVYLVNLTAGSMMAPHVNPRATEYGIVLYGTGMIQVVLPNGTRAMNAKIREGDVFFVPRYFPFCQIASRSGPLEFVGFSTSARKNRPQFLAGGSSLFNTLMGPELAASFGVSEKTMQRLVRAQRESIILPAERAAPGDVDAIRRREQ</sequence>
<dbReference type="Proteomes" id="UP001293593">
    <property type="component" value="Unassembled WGS sequence"/>
</dbReference>
<dbReference type="InterPro" id="IPR050253">
    <property type="entry name" value="Seed_Storage-Functional"/>
</dbReference>
<dbReference type="Gene3D" id="2.60.120.10">
    <property type="entry name" value="Jelly Rolls"/>
    <property type="match status" value="2"/>
</dbReference>
<evidence type="ECO:0000313" key="4">
    <source>
        <dbReference type="Proteomes" id="UP001293593"/>
    </source>
</evidence>
<gene>
    <name evidence="3" type="ORF">QN277_008097</name>
</gene>
<protein>
    <recommendedName>
        <fullName evidence="2">Cupin type-1 domain-containing protein</fullName>
    </recommendedName>
</protein>
<dbReference type="CDD" id="cd02244">
    <property type="entry name" value="cupin_7S_vicilin-like_N"/>
    <property type="match status" value="1"/>
</dbReference>
<proteinExistence type="predicted"/>
<reference evidence="3" key="1">
    <citation type="submission" date="2023-10" db="EMBL/GenBank/DDBJ databases">
        <title>Chromosome-level genome of the transformable northern wattle, Acacia crassicarpa.</title>
        <authorList>
            <person name="Massaro I."/>
            <person name="Sinha N.R."/>
            <person name="Poethig S."/>
            <person name="Leichty A.R."/>
        </authorList>
    </citation>
    <scope>NUCLEOTIDE SEQUENCE</scope>
    <source>
        <strain evidence="3">Acra3RX</strain>
        <tissue evidence="3">Leaf</tissue>
    </source>
</reference>
<feature type="region of interest" description="Disordered" evidence="1">
    <location>
        <begin position="250"/>
        <end position="269"/>
    </location>
</feature>
<dbReference type="SMART" id="SM00835">
    <property type="entry name" value="Cupin_1"/>
    <property type="match status" value="2"/>
</dbReference>
<dbReference type="InterPro" id="IPR006045">
    <property type="entry name" value="Cupin_1"/>
</dbReference>
<evidence type="ECO:0000256" key="1">
    <source>
        <dbReference type="SAM" id="MobiDB-lite"/>
    </source>
</evidence>
<dbReference type="AlphaFoldDB" id="A0AAE1IQU3"/>
<keyword evidence="4" id="KW-1185">Reference proteome</keyword>
<dbReference type="InterPro" id="IPR011051">
    <property type="entry name" value="RmlC_Cupin_sf"/>
</dbReference>
<comment type="caution">
    <text evidence="3">The sequence shown here is derived from an EMBL/GenBank/DDBJ whole genome shotgun (WGS) entry which is preliminary data.</text>
</comment>
<evidence type="ECO:0000259" key="2">
    <source>
        <dbReference type="SMART" id="SM00835"/>
    </source>
</evidence>
<dbReference type="EMBL" id="JAWXYG010000013">
    <property type="protein sequence ID" value="KAK4255045.1"/>
    <property type="molecule type" value="Genomic_DNA"/>
</dbReference>
<dbReference type="InterPro" id="IPR014710">
    <property type="entry name" value="RmlC-like_jellyroll"/>
</dbReference>
<dbReference type="SUPFAM" id="SSF51182">
    <property type="entry name" value="RmlC-like cupins"/>
    <property type="match status" value="2"/>
</dbReference>
<feature type="compositionally biased region" description="Acidic residues" evidence="1">
    <location>
        <begin position="252"/>
        <end position="269"/>
    </location>
</feature>
<feature type="domain" description="Cupin type-1" evidence="2">
    <location>
        <begin position="301"/>
        <end position="450"/>
    </location>
</feature>
<dbReference type="Pfam" id="PF00190">
    <property type="entry name" value="Cupin_1"/>
    <property type="match status" value="1"/>
</dbReference>
<organism evidence="3 4">
    <name type="scientific">Acacia crassicarpa</name>
    <name type="common">northern wattle</name>
    <dbReference type="NCBI Taxonomy" id="499986"/>
    <lineage>
        <taxon>Eukaryota</taxon>
        <taxon>Viridiplantae</taxon>
        <taxon>Streptophyta</taxon>
        <taxon>Embryophyta</taxon>
        <taxon>Tracheophyta</taxon>
        <taxon>Spermatophyta</taxon>
        <taxon>Magnoliopsida</taxon>
        <taxon>eudicotyledons</taxon>
        <taxon>Gunneridae</taxon>
        <taxon>Pentapetalae</taxon>
        <taxon>rosids</taxon>
        <taxon>fabids</taxon>
        <taxon>Fabales</taxon>
        <taxon>Fabaceae</taxon>
        <taxon>Caesalpinioideae</taxon>
        <taxon>mimosoid clade</taxon>
        <taxon>Acacieae</taxon>
        <taxon>Acacia</taxon>
    </lineage>
</organism>
<name>A0AAE1IQU3_9FABA</name>
<accession>A0AAE1IQU3</accession>
<dbReference type="CDD" id="cd02245">
    <property type="entry name" value="cupin_7S_vicilin-like_C"/>
    <property type="match status" value="1"/>
</dbReference>
<dbReference type="PANTHER" id="PTHR31189">
    <property type="entry name" value="OS03G0336100 PROTEIN-RELATED"/>
    <property type="match status" value="1"/>
</dbReference>
<evidence type="ECO:0000313" key="3">
    <source>
        <dbReference type="EMBL" id="KAK4255045.1"/>
    </source>
</evidence>